<evidence type="ECO:0000313" key="7">
    <source>
        <dbReference type="EMBL" id="KAJ4456545.1"/>
    </source>
</evidence>
<dbReference type="InterPro" id="IPR008979">
    <property type="entry name" value="Galactose-bd-like_sf"/>
</dbReference>
<keyword evidence="8" id="KW-1185">Reference proteome</keyword>
<dbReference type="PANTHER" id="PTHR47457:SF1">
    <property type="entry name" value="BTB DOMAIN-CONTAINING PROTEIN-RELATED"/>
    <property type="match status" value="1"/>
</dbReference>
<protein>
    <recommendedName>
        <fullName evidence="6">TRAF-type domain-containing protein</fullName>
    </recommendedName>
</protein>
<evidence type="ECO:0000256" key="5">
    <source>
        <dbReference type="SAM" id="Coils"/>
    </source>
</evidence>
<dbReference type="Proteomes" id="UP001141327">
    <property type="component" value="Unassembled WGS sequence"/>
</dbReference>
<evidence type="ECO:0000256" key="4">
    <source>
        <dbReference type="PROSITE-ProRule" id="PRU00207"/>
    </source>
</evidence>
<dbReference type="EMBL" id="JAPMOS010000067">
    <property type="protein sequence ID" value="KAJ4456545.1"/>
    <property type="molecule type" value="Genomic_DNA"/>
</dbReference>
<evidence type="ECO:0000259" key="6">
    <source>
        <dbReference type="PROSITE" id="PS50145"/>
    </source>
</evidence>
<dbReference type="PROSITE" id="PS50145">
    <property type="entry name" value="ZF_TRAF"/>
    <property type="match status" value="1"/>
</dbReference>
<keyword evidence="3 4" id="KW-0862">Zinc</keyword>
<reference evidence="7" key="1">
    <citation type="journal article" date="2022" name="bioRxiv">
        <title>Genomics of Preaxostyla Flagellates Illuminates Evolutionary Transitions and the Path Towards Mitochondrial Loss.</title>
        <authorList>
            <person name="Novak L.V.F."/>
            <person name="Treitli S.C."/>
            <person name="Pyrih J."/>
            <person name="Halakuc P."/>
            <person name="Pipaliya S.V."/>
            <person name="Vacek V."/>
            <person name="Brzon O."/>
            <person name="Soukal P."/>
            <person name="Eme L."/>
            <person name="Dacks J.B."/>
            <person name="Karnkowska A."/>
            <person name="Elias M."/>
            <person name="Hampl V."/>
        </authorList>
    </citation>
    <scope>NUCLEOTIDE SEQUENCE</scope>
    <source>
        <strain evidence="7">RCP-MX</strain>
    </source>
</reference>
<proteinExistence type="predicted"/>
<keyword evidence="1 4" id="KW-0479">Metal-binding</keyword>
<evidence type="ECO:0000256" key="1">
    <source>
        <dbReference type="ARBA" id="ARBA00022723"/>
    </source>
</evidence>
<dbReference type="Gene3D" id="2.60.120.260">
    <property type="entry name" value="Galactose-binding domain-like"/>
    <property type="match status" value="1"/>
</dbReference>
<organism evidence="7 8">
    <name type="scientific">Paratrimastix pyriformis</name>
    <dbReference type="NCBI Taxonomy" id="342808"/>
    <lineage>
        <taxon>Eukaryota</taxon>
        <taxon>Metamonada</taxon>
        <taxon>Preaxostyla</taxon>
        <taxon>Paratrimastigidae</taxon>
        <taxon>Paratrimastix</taxon>
    </lineage>
</organism>
<dbReference type="InterPro" id="IPR001293">
    <property type="entry name" value="Znf_TRAF"/>
</dbReference>
<evidence type="ECO:0000256" key="3">
    <source>
        <dbReference type="ARBA" id="ARBA00022833"/>
    </source>
</evidence>
<comment type="caution">
    <text evidence="7">The sequence shown here is derived from an EMBL/GenBank/DDBJ whole genome shotgun (WGS) entry which is preliminary data.</text>
</comment>
<evidence type="ECO:0000256" key="2">
    <source>
        <dbReference type="ARBA" id="ARBA00022771"/>
    </source>
</evidence>
<dbReference type="PANTHER" id="PTHR47457">
    <property type="entry name" value="OS05G0345500 PROTEIN"/>
    <property type="match status" value="1"/>
</dbReference>
<sequence>MSCVVAGRTRSPRINFTLCTFEKTTRTLLIALLPEKKLSSRLIPAVACLTGVHLHAALVRSSNTSFAETVPQKGPGDALPVMHISKILSAYHAGMSYAAHVPLPSAENALPATKQSPTSLVTLCPRFVHRQVEMVQCRCPNKELGCDTVMGVLLVERHLARECEWRDEDCERCRGKVPHALMGQHLVTTCAAKPIPCDYAEVGCETRCPQGDMPAHTHAEVVPHAELLRRQLARLAHDLADTQRSLAQQLDLTRGLADQSNADLTQRTQDLAAQIGQLKADTARTQQELAETRGSLAQTRTQILGEVQGDLVGVRQTQTRDGEQLARVQGELAEVQGELVKVRAELTKVKQGQQEAGVARQELTLVQGELAKVRAELKQAGVARQELALARGEVAEMRTQFMQFFMVPSAPEGFEAVWDAPRVTVILTWRPVPPIVAAAPLPITYRVKATFRVRRLPHEGVPRTISVLLTGRTCRREWLLPGCAEVHFELVAIRGQLESFPATLTFAPPPGIELTYDHDMDEQGLFYYLGTQGRTQPWQNPAQAGWVTVTTSYRHPSDPSGHDDGSPVLQHGQKAGWGLGRQYSSGPPTWRVDLGPGRLFVPHQYTIRNSSTQYDLMQSWRLDGSLDGLEWRTLDEQTHGLPNVAVGATNTFGLDSVRTFAARHLRLVYTEKHVYIEKTGEEMGRYMSLGGLEMYGTLRLLQPTPP</sequence>
<dbReference type="InterPro" id="IPR013083">
    <property type="entry name" value="Znf_RING/FYVE/PHD"/>
</dbReference>
<keyword evidence="5" id="KW-0175">Coiled coil</keyword>
<evidence type="ECO:0000313" key="8">
    <source>
        <dbReference type="Proteomes" id="UP001141327"/>
    </source>
</evidence>
<feature type="domain" description="TRAF-type" evidence="6">
    <location>
        <begin position="158"/>
        <end position="209"/>
    </location>
</feature>
<name>A0ABQ8UGK9_9EUKA</name>
<gene>
    <name evidence="7" type="ORF">PAPYR_8189</name>
</gene>
<dbReference type="Gene3D" id="3.30.40.10">
    <property type="entry name" value="Zinc/RING finger domain, C3HC4 (zinc finger)"/>
    <property type="match status" value="1"/>
</dbReference>
<keyword evidence="2 4" id="KW-0863">Zinc-finger</keyword>
<feature type="coiled-coil region" evidence="5">
    <location>
        <begin position="225"/>
        <end position="281"/>
    </location>
</feature>
<accession>A0ABQ8UGK9</accession>
<feature type="zinc finger region" description="TRAF-type" evidence="4">
    <location>
        <begin position="158"/>
        <end position="209"/>
    </location>
</feature>
<dbReference type="SUPFAM" id="SSF49785">
    <property type="entry name" value="Galactose-binding domain-like"/>
    <property type="match status" value="1"/>
</dbReference>